<organism evidence="2 3">
    <name type="scientific">Biomphalaria pfeifferi</name>
    <name type="common">Bloodfluke planorb</name>
    <name type="synonym">Freshwater snail</name>
    <dbReference type="NCBI Taxonomy" id="112525"/>
    <lineage>
        <taxon>Eukaryota</taxon>
        <taxon>Metazoa</taxon>
        <taxon>Spiralia</taxon>
        <taxon>Lophotrochozoa</taxon>
        <taxon>Mollusca</taxon>
        <taxon>Gastropoda</taxon>
        <taxon>Heterobranchia</taxon>
        <taxon>Euthyneura</taxon>
        <taxon>Panpulmonata</taxon>
        <taxon>Hygrophila</taxon>
        <taxon>Lymnaeoidea</taxon>
        <taxon>Planorbidae</taxon>
        <taxon>Biomphalaria</taxon>
    </lineage>
</organism>
<feature type="transmembrane region" description="Helical" evidence="1">
    <location>
        <begin position="6"/>
        <end position="24"/>
    </location>
</feature>
<evidence type="ECO:0000313" key="2">
    <source>
        <dbReference type="EMBL" id="KAK0045454.1"/>
    </source>
</evidence>
<evidence type="ECO:0000313" key="3">
    <source>
        <dbReference type="Proteomes" id="UP001233172"/>
    </source>
</evidence>
<sequence length="162" mass="18035">MSLQQLKWLVIVAVIFVIFIGIFIKGQTKQFYRNDDAYVVRQKIQDDVSHIKKQRDTLSGLLNEMKQIYGQQSCQMMKLQNKDSKVSSNGGWCEETSSPKSQSHVTDNGFATALGRFLTNKIVGSFGDGPGTYKKLLDKFGQVKSYSSFDGAPFCDTVTGGV</sequence>
<protein>
    <submittedName>
        <fullName evidence="2">Uncharacterized protein</fullName>
    </submittedName>
</protein>
<keyword evidence="1" id="KW-1133">Transmembrane helix</keyword>
<dbReference type="EMBL" id="JASAOG010000181">
    <property type="protein sequence ID" value="KAK0045454.1"/>
    <property type="molecule type" value="Genomic_DNA"/>
</dbReference>
<dbReference type="AlphaFoldDB" id="A0AAD8F0E2"/>
<keyword evidence="3" id="KW-1185">Reference proteome</keyword>
<feature type="non-terminal residue" evidence="2">
    <location>
        <position position="162"/>
    </location>
</feature>
<evidence type="ECO:0000256" key="1">
    <source>
        <dbReference type="SAM" id="Phobius"/>
    </source>
</evidence>
<keyword evidence="1" id="KW-0812">Transmembrane</keyword>
<accession>A0AAD8F0E2</accession>
<name>A0AAD8F0E2_BIOPF</name>
<comment type="caution">
    <text evidence="2">The sequence shown here is derived from an EMBL/GenBank/DDBJ whole genome shotgun (WGS) entry which is preliminary data.</text>
</comment>
<reference evidence="2" key="2">
    <citation type="submission" date="2023-04" db="EMBL/GenBank/DDBJ databases">
        <authorList>
            <person name="Bu L."/>
            <person name="Lu L."/>
            <person name="Laidemitt M.R."/>
            <person name="Zhang S.M."/>
            <person name="Mutuku M."/>
            <person name="Mkoji G."/>
            <person name="Steinauer M."/>
            <person name="Loker E.S."/>
        </authorList>
    </citation>
    <scope>NUCLEOTIDE SEQUENCE</scope>
    <source>
        <strain evidence="2">KasaAsao</strain>
        <tissue evidence="2">Whole Snail</tissue>
    </source>
</reference>
<gene>
    <name evidence="2" type="ORF">Bpfe_025180</name>
</gene>
<dbReference type="Proteomes" id="UP001233172">
    <property type="component" value="Unassembled WGS sequence"/>
</dbReference>
<keyword evidence="1" id="KW-0472">Membrane</keyword>
<proteinExistence type="predicted"/>
<reference evidence="2" key="1">
    <citation type="journal article" date="2023" name="PLoS Negl. Trop. Dis.">
        <title>A genome sequence for Biomphalaria pfeifferi, the major vector snail for the human-infecting parasite Schistosoma mansoni.</title>
        <authorList>
            <person name="Bu L."/>
            <person name="Lu L."/>
            <person name="Laidemitt M.R."/>
            <person name="Zhang S.M."/>
            <person name="Mutuku M."/>
            <person name="Mkoji G."/>
            <person name="Steinauer M."/>
            <person name="Loker E.S."/>
        </authorList>
    </citation>
    <scope>NUCLEOTIDE SEQUENCE</scope>
    <source>
        <strain evidence="2">KasaAsao</strain>
    </source>
</reference>